<feature type="region of interest" description="Disordered" evidence="1">
    <location>
        <begin position="44"/>
        <end position="64"/>
    </location>
</feature>
<name>A0AAD9GG68_9STRA</name>
<keyword evidence="3" id="KW-1185">Reference proteome</keyword>
<dbReference type="AlphaFoldDB" id="A0AAD9GG68"/>
<organism evidence="2 3">
    <name type="scientific">Phytophthora citrophthora</name>
    <dbReference type="NCBI Taxonomy" id="4793"/>
    <lineage>
        <taxon>Eukaryota</taxon>
        <taxon>Sar</taxon>
        <taxon>Stramenopiles</taxon>
        <taxon>Oomycota</taxon>
        <taxon>Peronosporomycetes</taxon>
        <taxon>Peronosporales</taxon>
        <taxon>Peronosporaceae</taxon>
        <taxon>Phytophthora</taxon>
    </lineage>
</organism>
<proteinExistence type="predicted"/>
<dbReference type="EMBL" id="JASMQC010000019">
    <property type="protein sequence ID" value="KAK1937917.1"/>
    <property type="molecule type" value="Genomic_DNA"/>
</dbReference>
<gene>
    <name evidence="2" type="ORF">P3T76_009654</name>
</gene>
<dbReference type="Proteomes" id="UP001259832">
    <property type="component" value="Unassembled WGS sequence"/>
</dbReference>
<accession>A0AAD9GG68</accession>
<comment type="caution">
    <text evidence="2">The sequence shown here is derived from an EMBL/GenBank/DDBJ whole genome shotgun (WGS) entry which is preliminary data.</text>
</comment>
<reference evidence="2" key="1">
    <citation type="submission" date="2023-08" db="EMBL/GenBank/DDBJ databases">
        <title>Reference Genome Resource for the Citrus Pathogen Phytophthora citrophthora.</title>
        <authorList>
            <person name="Moller H."/>
            <person name="Coetzee B."/>
            <person name="Rose L.J."/>
            <person name="Van Niekerk J.M."/>
        </authorList>
    </citation>
    <scope>NUCLEOTIDE SEQUENCE</scope>
    <source>
        <strain evidence="2">STE-U-9442</strain>
    </source>
</reference>
<evidence type="ECO:0000313" key="3">
    <source>
        <dbReference type="Proteomes" id="UP001259832"/>
    </source>
</evidence>
<evidence type="ECO:0000313" key="2">
    <source>
        <dbReference type="EMBL" id="KAK1937917.1"/>
    </source>
</evidence>
<protein>
    <submittedName>
        <fullName evidence="2">Uncharacterized protein</fullName>
    </submittedName>
</protein>
<evidence type="ECO:0000256" key="1">
    <source>
        <dbReference type="SAM" id="MobiDB-lite"/>
    </source>
</evidence>
<sequence>MPSVLVFSAFWSYINGSYKSTPPHSQTTGTSPLDAMKDLHLPLVGNTDAVKPPTAVLEETRTMR</sequence>